<feature type="compositionally biased region" description="Polar residues" evidence="1">
    <location>
        <begin position="487"/>
        <end position="506"/>
    </location>
</feature>
<dbReference type="RefSeq" id="WP_346073277.1">
    <property type="nucleotide sequence ID" value="NZ_BAAAHU010000030.1"/>
</dbReference>
<dbReference type="Gene3D" id="3.40.50.300">
    <property type="entry name" value="P-loop containing nucleotide triphosphate hydrolases"/>
    <property type="match status" value="1"/>
</dbReference>
<comment type="caution">
    <text evidence="2">The sequence shown here is derived from an EMBL/GenBank/DDBJ whole genome shotgun (WGS) entry which is preliminary data.</text>
</comment>
<evidence type="ECO:0000313" key="2">
    <source>
        <dbReference type="EMBL" id="GAA1011312.1"/>
    </source>
</evidence>
<feature type="compositionally biased region" description="Basic and acidic residues" evidence="1">
    <location>
        <begin position="239"/>
        <end position="263"/>
    </location>
</feature>
<feature type="compositionally biased region" description="Low complexity" evidence="1">
    <location>
        <begin position="525"/>
        <end position="537"/>
    </location>
</feature>
<protein>
    <recommendedName>
        <fullName evidence="4">NUP-1</fullName>
    </recommendedName>
</protein>
<accession>A0ABP4DI44</accession>
<organism evidence="2 3">
    <name type="scientific">Streptomyces thermogriseus</name>
    <dbReference type="NCBI Taxonomy" id="75292"/>
    <lineage>
        <taxon>Bacteria</taxon>
        <taxon>Bacillati</taxon>
        <taxon>Actinomycetota</taxon>
        <taxon>Actinomycetes</taxon>
        <taxon>Kitasatosporales</taxon>
        <taxon>Streptomycetaceae</taxon>
        <taxon>Streptomyces</taxon>
    </lineage>
</organism>
<reference evidence="3" key="1">
    <citation type="journal article" date="2019" name="Int. J. Syst. Evol. Microbiol.">
        <title>The Global Catalogue of Microorganisms (GCM) 10K type strain sequencing project: providing services to taxonomists for standard genome sequencing and annotation.</title>
        <authorList>
            <consortium name="The Broad Institute Genomics Platform"/>
            <consortium name="The Broad Institute Genome Sequencing Center for Infectious Disease"/>
            <person name="Wu L."/>
            <person name="Ma J."/>
        </authorList>
    </citation>
    <scope>NUCLEOTIDE SEQUENCE [LARGE SCALE GENOMIC DNA]</scope>
    <source>
        <strain evidence="3">JCM 11269</strain>
    </source>
</reference>
<name>A0ABP4DI44_9ACTN</name>
<dbReference type="SUPFAM" id="SSF52540">
    <property type="entry name" value="P-loop containing nucleoside triphosphate hydrolases"/>
    <property type="match status" value="1"/>
</dbReference>
<feature type="region of interest" description="Disordered" evidence="1">
    <location>
        <begin position="458"/>
        <end position="549"/>
    </location>
</feature>
<sequence>MALTPPAVAKPPLSPPGTPADLLKKLAAALDGLKPAFESSLAELTVEETELALNSLAADGRQAIMRGLGFRKIAPRRFGRVLSEQVLKRIQRLVPAPDRRYAVSHLTARIFSDVVRAALDPTPAQQGSDPVERWGTRLVRLALFSDLRASAFHARLLMWAADHDWCGAEVDESIRRAVTEAAQEVIDATPGFDQPHAPDEEEPDDSGTDEGDCDTTAATAVPPPRRTQDAAPGNPLVPHTREGRQVQETQQRRQPEEPPRREQAVLDDLASAGETLTRTVDAARDAVERIRTTLLDGCPPAASDLAALTAVAPAFAQARDVLCAAGAADVNECLTDLLAAIDSVRKTAARNERNARTRAVLEIVPTLGCPQNSAVAEVIADATRRAGELLAKPTWDEQDEACAHFLTLLVRLVELREQPDAGAEIVQVQQQLSLAHPPYAVAAVFYEQITVATAQDITPPAQHGDKADEAAEAGQAPDRTVPAPRSIPQSERATEPEQQVTTPSDSLENDTADTAEPAAPVGPVASTTAGTPSTGTAEVAAVPDGHRQQETVESTLARLIVDERFGLAAHLSRAAGRPEAESAVLRLSAASALLTPRSEHAARYVEDALREWDAQEDAKAGGLELLLLPVLVRAALATGAPIVGAQLRALTVHLPDTLQQVAAEVAERTSNMALLLAPLHTVVADASQTESRLQDAVEACRLMLVPPRMRFQRASQMVKQWLKPNGLFGSVLTAVVDGAADAEERADALLKRLDRPAHIEAEIDRMDSGLRGTSGRVIQGAGRNNVRQFVERVRATVWEWRSAQREQSGVARTEETAWAAESVAALRLSLLGLRKSVLGELASVGRGSRPVARAAAHAAGEMLEAVFAELESGTAPTVRATGADISELLDVELYKVPEWPGTAPTVTDLLAAVDRTWEEAIGFQTARDGFTEVRAILRLAKLGVLPAPDGLDASDDRLARLEQAEQRRHGELADKARTLAAELRRAQADGALTDEQDVNLQELLADAAPRTESGEPRDLSVIRRNLDRVAELLPRYRNQAADRLRARLAALTDVSEEDRERVLHNLDNDSLATAAELVYFLELGEPVPEIRAQDSHLESFFPEVPDALPGGITPELIQAVRSRKRFGGLASLDYSSLSEGEAERAADALQRWRKLASARDRGGIKPRENLNPALALLGFEAKGPRPLHGLPYGRDYRFFELYEIQVTGRAWAPAFGSQIKDRGNKLRVLLIWGRPSARLLLSRISQDPDESSLLVVHFGTLDSRTRTELAAASRGIKPTLVVDDAALAYLTAHGNRRVDAATETLLPFSGVNPYIKEKRGRIGREMFYGRDRERASILDPNGTQILYGGRGLGKSALLADAGDRFVEQRPGSYRKLYLNLDKIGIGKGTALGAAAIWTTLDQELTKEGVLQEPRRKGPRPEPWQRVTDGIATWLAQDADRRLLILLDECDRFFEADVPECTETRRLRGLGEDSRGRAKVVFAGLHSVQRFTRLARNSPFSHLAQTPTVVGPLTPQFAADLIVHPMRALGFEFADVDLVNRVLGFCSYQPFLLQIFGSRMVEVMQDKRARQPLTPPPYIIEAADVDAVEQDASLRSDITAAFKDTLALDDRYNVIANVLAQHARDNGLETRLSDRELRDECAGWWPQGFEQLDSEGFRAYLQEMVGLGVLAPNNDGQGWHLRGPNALRMIGTAQEIEARLLGAERESRLEEAVVLDSRPGLDDGRRSAPLTINQIDYLLGTGGNQVRVVLGTRATGVGDVERTLRDATGRVAGWTLPPIGSANAYRKALAAGRPGERRLLISDLTSGTDKPCRESLEQARTILPEAAEVTRSVVLVSSAAQLGFWRDLLGGTGTEQADGDDTVVVLRRYGRRALRDWAQYHSAYETDARLARLAAATGGWPFLLDRVLELRERYKDQDRALHELEQWLGRKDGAQEFADATGLLEDESVKAAYDAIVEQLGTDWNPEADCAAAIELAGRTPDDARWALACLETLQVLDRDATRLRVEPVLHTTLGVLGADHR</sequence>
<keyword evidence="3" id="KW-1185">Reference proteome</keyword>
<evidence type="ECO:0008006" key="4">
    <source>
        <dbReference type="Google" id="ProtNLM"/>
    </source>
</evidence>
<feature type="compositionally biased region" description="Acidic residues" evidence="1">
    <location>
        <begin position="199"/>
        <end position="213"/>
    </location>
</feature>
<gene>
    <name evidence="2" type="ORF">GCM10009564_31830</name>
</gene>
<dbReference type="Proteomes" id="UP001501072">
    <property type="component" value="Unassembled WGS sequence"/>
</dbReference>
<proteinExistence type="predicted"/>
<feature type="region of interest" description="Disordered" evidence="1">
    <location>
        <begin position="187"/>
        <end position="263"/>
    </location>
</feature>
<evidence type="ECO:0000256" key="1">
    <source>
        <dbReference type="SAM" id="MobiDB-lite"/>
    </source>
</evidence>
<dbReference type="EMBL" id="BAAAHU010000030">
    <property type="protein sequence ID" value="GAA1011312.1"/>
    <property type="molecule type" value="Genomic_DNA"/>
</dbReference>
<evidence type="ECO:0000313" key="3">
    <source>
        <dbReference type="Proteomes" id="UP001501072"/>
    </source>
</evidence>
<dbReference type="InterPro" id="IPR027417">
    <property type="entry name" value="P-loop_NTPase"/>
</dbReference>